<feature type="region of interest" description="Disordered" evidence="1">
    <location>
        <begin position="21"/>
        <end position="54"/>
    </location>
</feature>
<sequence>MNRLAERVAVRRGLRYGPSGQLLDVYRPADPGGRRSGGPDGCRDGQDGGQDAAGTPTVLLWHGRPADNRAVLASLATAVAGYGLLVLVPDWRTDAADGGWSQLRESLRYARRRAADHGGDPGRTVLAGWSLGGRAALTTALRPSAASNDGWRPLAVVGLGSNYRSEDELMHPTVTEELHCSAAEPVPVHLHHGTADAVVDVARSREFATELRRRGWPVTLTESDSDHSGVVMAEYDRALGRCRGATAEHALRAGEVTARIIAEAAGARLPAGVR</sequence>
<evidence type="ECO:0000313" key="3">
    <source>
        <dbReference type="Proteomes" id="UP001592531"/>
    </source>
</evidence>
<dbReference type="EMBL" id="JBHFAB010000004">
    <property type="protein sequence ID" value="MFC1416575.1"/>
    <property type="molecule type" value="Genomic_DNA"/>
</dbReference>
<organism evidence="2 3">
    <name type="scientific">Streptacidiphilus cavernicola</name>
    <dbReference type="NCBI Taxonomy" id="3342716"/>
    <lineage>
        <taxon>Bacteria</taxon>
        <taxon>Bacillati</taxon>
        <taxon>Actinomycetota</taxon>
        <taxon>Actinomycetes</taxon>
        <taxon>Kitasatosporales</taxon>
        <taxon>Streptomycetaceae</taxon>
        <taxon>Streptacidiphilus</taxon>
    </lineage>
</organism>
<keyword evidence="3" id="KW-1185">Reference proteome</keyword>
<comment type="caution">
    <text evidence="2">The sequence shown here is derived from an EMBL/GenBank/DDBJ whole genome shotgun (WGS) entry which is preliminary data.</text>
</comment>
<dbReference type="RefSeq" id="WP_380533903.1">
    <property type="nucleotide sequence ID" value="NZ_JBHFAB010000004.1"/>
</dbReference>
<evidence type="ECO:0000256" key="1">
    <source>
        <dbReference type="SAM" id="MobiDB-lite"/>
    </source>
</evidence>
<dbReference type="Proteomes" id="UP001592531">
    <property type="component" value="Unassembled WGS sequence"/>
</dbReference>
<reference evidence="2 3" key="1">
    <citation type="submission" date="2024-09" db="EMBL/GenBank/DDBJ databases">
        <authorList>
            <person name="Lee S.D."/>
        </authorList>
    </citation>
    <scope>NUCLEOTIDE SEQUENCE [LARGE SCALE GENOMIC DNA]</scope>
    <source>
        <strain evidence="2 3">N8-3</strain>
    </source>
</reference>
<name>A0ABV6VS43_9ACTN</name>
<accession>A0ABV6VS43</accession>
<dbReference type="InterPro" id="IPR029058">
    <property type="entry name" value="AB_hydrolase_fold"/>
</dbReference>
<keyword evidence="2" id="KW-0378">Hydrolase</keyword>
<gene>
    <name evidence="2" type="ORF">ACEZDE_07965</name>
</gene>
<dbReference type="GO" id="GO:0016787">
    <property type="term" value="F:hydrolase activity"/>
    <property type="evidence" value="ECO:0007669"/>
    <property type="project" value="UniProtKB-KW"/>
</dbReference>
<dbReference type="Gene3D" id="3.40.50.1820">
    <property type="entry name" value="alpha/beta hydrolase"/>
    <property type="match status" value="1"/>
</dbReference>
<dbReference type="SUPFAM" id="SSF53474">
    <property type="entry name" value="alpha/beta-Hydrolases"/>
    <property type="match status" value="1"/>
</dbReference>
<protein>
    <submittedName>
        <fullName evidence="2">Alpha/beta hydrolase</fullName>
    </submittedName>
</protein>
<evidence type="ECO:0000313" key="2">
    <source>
        <dbReference type="EMBL" id="MFC1416575.1"/>
    </source>
</evidence>
<proteinExistence type="predicted"/>